<accession>A0ACB8UA17</accession>
<evidence type="ECO:0000313" key="1">
    <source>
        <dbReference type="EMBL" id="KAI0091168.1"/>
    </source>
</evidence>
<dbReference type="Proteomes" id="UP001055072">
    <property type="component" value="Unassembled WGS sequence"/>
</dbReference>
<dbReference type="EMBL" id="MU274906">
    <property type="protein sequence ID" value="KAI0091168.1"/>
    <property type="molecule type" value="Genomic_DNA"/>
</dbReference>
<proteinExistence type="predicted"/>
<gene>
    <name evidence="1" type="ORF">BDY19DRAFT_934219</name>
</gene>
<keyword evidence="2" id="KW-1185">Reference proteome</keyword>
<name>A0ACB8UA17_9APHY</name>
<comment type="caution">
    <text evidence="1">The sequence shown here is derived from an EMBL/GenBank/DDBJ whole genome shotgun (WGS) entry which is preliminary data.</text>
</comment>
<evidence type="ECO:0000313" key="2">
    <source>
        <dbReference type="Proteomes" id="UP001055072"/>
    </source>
</evidence>
<reference evidence="1" key="1">
    <citation type="journal article" date="2021" name="Environ. Microbiol.">
        <title>Gene family expansions and transcriptome signatures uncover fungal adaptations to wood decay.</title>
        <authorList>
            <person name="Hage H."/>
            <person name="Miyauchi S."/>
            <person name="Viragh M."/>
            <person name="Drula E."/>
            <person name="Min B."/>
            <person name="Chaduli D."/>
            <person name="Navarro D."/>
            <person name="Favel A."/>
            <person name="Norest M."/>
            <person name="Lesage-Meessen L."/>
            <person name="Balint B."/>
            <person name="Merenyi Z."/>
            <person name="de Eugenio L."/>
            <person name="Morin E."/>
            <person name="Martinez A.T."/>
            <person name="Baldrian P."/>
            <person name="Stursova M."/>
            <person name="Martinez M.J."/>
            <person name="Novotny C."/>
            <person name="Magnuson J.K."/>
            <person name="Spatafora J.W."/>
            <person name="Maurice S."/>
            <person name="Pangilinan J."/>
            <person name="Andreopoulos W."/>
            <person name="LaButti K."/>
            <person name="Hundley H."/>
            <person name="Na H."/>
            <person name="Kuo A."/>
            <person name="Barry K."/>
            <person name="Lipzen A."/>
            <person name="Henrissat B."/>
            <person name="Riley R."/>
            <person name="Ahrendt S."/>
            <person name="Nagy L.G."/>
            <person name="Grigoriev I.V."/>
            <person name="Martin F."/>
            <person name="Rosso M.N."/>
        </authorList>
    </citation>
    <scope>NUCLEOTIDE SEQUENCE</scope>
    <source>
        <strain evidence="1">CBS 384.51</strain>
    </source>
</reference>
<protein>
    <submittedName>
        <fullName evidence="1">Uncharacterized protein</fullName>
    </submittedName>
</protein>
<sequence length="58" mass="6059">MSQPSSTVGKDVDLQVIAQPESAAGGAVVPKAPRTPPTQQREVTAVPAVFRNIGRFSL</sequence>
<organism evidence="1 2">
    <name type="scientific">Irpex rosettiformis</name>
    <dbReference type="NCBI Taxonomy" id="378272"/>
    <lineage>
        <taxon>Eukaryota</taxon>
        <taxon>Fungi</taxon>
        <taxon>Dikarya</taxon>
        <taxon>Basidiomycota</taxon>
        <taxon>Agaricomycotina</taxon>
        <taxon>Agaricomycetes</taxon>
        <taxon>Polyporales</taxon>
        <taxon>Irpicaceae</taxon>
        <taxon>Irpex</taxon>
    </lineage>
</organism>